<protein>
    <submittedName>
        <fullName evidence="3">Uncharacterized protein</fullName>
    </submittedName>
</protein>
<comment type="caution">
    <text evidence="3">The sequence shown here is derived from an EMBL/GenBank/DDBJ whole genome shotgun (WGS) entry which is preliminary data.</text>
</comment>
<keyword evidence="4" id="KW-1185">Reference proteome</keyword>
<gene>
    <name evidence="3" type="ORF">GOODEAATRI_000285</name>
</gene>
<evidence type="ECO:0000313" key="4">
    <source>
        <dbReference type="Proteomes" id="UP001476798"/>
    </source>
</evidence>
<evidence type="ECO:0000313" key="3">
    <source>
        <dbReference type="EMBL" id="MEQ2173726.1"/>
    </source>
</evidence>
<evidence type="ECO:0000256" key="2">
    <source>
        <dbReference type="SAM" id="SignalP"/>
    </source>
</evidence>
<reference evidence="3 4" key="1">
    <citation type="submission" date="2021-06" db="EMBL/GenBank/DDBJ databases">
        <authorList>
            <person name="Palmer J.M."/>
        </authorList>
    </citation>
    <scope>NUCLEOTIDE SEQUENCE [LARGE SCALE GENOMIC DNA]</scope>
    <source>
        <strain evidence="3 4">GA_2019</strain>
        <tissue evidence="3">Muscle</tissue>
    </source>
</reference>
<proteinExistence type="predicted"/>
<feature type="chain" id="PRO_5046395892" evidence="2">
    <location>
        <begin position="26"/>
        <end position="157"/>
    </location>
</feature>
<feature type="compositionally biased region" description="Polar residues" evidence="1">
    <location>
        <begin position="148"/>
        <end position="157"/>
    </location>
</feature>
<name>A0ABV0NRS8_9TELE</name>
<sequence>MALMAGILFTVTVLISGISTLGSLARVYPPNEVAWRAWVHGQILWPRRSLFCQKEKDNYADLNSKNTQALPGLYKQKNPDKNSRMRLVKQVRTQECENWLLFMPLWRAGMGRQPDGRRGRYRKEVSYGIHHLQVKRERGPGGSGVNYRINTQSSLSP</sequence>
<feature type="signal peptide" evidence="2">
    <location>
        <begin position="1"/>
        <end position="25"/>
    </location>
</feature>
<dbReference type="Proteomes" id="UP001476798">
    <property type="component" value="Unassembled WGS sequence"/>
</dbReference>
<feature type="region of interest" description="Disordered" evidence="1">
    <location>
        <begin position="136"/>
        <end position="157"/>
    </location>
</feature>
<evidence type="ECO:0000256" key="1">
    <source>
        <dbReference type="SAM" id="MobiDB-lite"/>
    </source>
</evidence>
<dbReference type="EMBL" id="JAHRIO010049983">
    <property type="protein sequence ID" value="MEQ2173726.1"/>
    <property type="molecule type" value="Genomic_DNA"/>
</dbReference>
<accession>A0ABV0NRS8</accession>
<keyword evidence="2" id="KW-0732">Signal</keyword>
<organism evidence="3 4">
    <name type="scientific">Goodea atripinnis</name>
    <dbReference type="NCBI Taxonomy" id="208336"/>
    <lineage>
        <taxon>Eukaryota</taxon>
        <taxon>Metazoa</taxon>
        <taxon>Chordata</taxon>
        <taxon>Craniata</taxon>
        <taxon>Vertebrata</taxon>
        <taxon>Euteleostomi</taxon>
        <taxon>Actinopterygii</taxon>
        <taxon>Neopterygii</taxon>
        <taxon>Teleostei</taxon>
        <taxon>Neoteleostei</taxon>
        <taxon>Acanthomorphata</taxon>
        <taxon>Ovalentaria</taxon>
        <taxon>Atherinomorphae</taxon>
        <taxon>Cyprinodontiformes</taxon>
        <taxon>Goodeidae</taxon>
        <taxon>Goodea</taxon>
    </lineage>
</organism>